<dbReference type="Pfam" id="PF25888">
    <property type="entry name" value="WHD_DnaB"/>
    <property type="match status" value="1"/>
</dbReference>
<dbReference type="EMBL" id="LT854705">
    <property type="protein sequence ID" value="SMS14525.1"/>
    <property type="molecule type" value="Genomic_DNA"/>
</dbReference>
<comment type="similarity">
    <text evidence="1">Belongs to the DnaB/DnaD family.</text>
</comment>
<evidence type="ECO:0000259" key="3">
    <source>
        <dbReference type="Pfam" id="PF07261"/>
    </source>
</evidence>
<evidence type="ECO:0000256" key="2">
    <source>
        <dbReference type="SAM" id="MobiDB-lite"/>
    </source>
</evidence>
<dbReference type="InterPro" id="IPR058660">
    <property type="entry name" value="WHD_DnaB"/>
</dbReference>
<feature type="domain" description="DnaB/C C-terminal" evidence="3">
    <location>
        <begin position="310"/>
        <end position="385"/>
    </location>
</feature>
<feature type="compositionally biased region" description="Low complexity" evidence="2">
    <location>
        <begin position="422"/>
        <end position="435"/>
    </location>
</feature>
<proteinExistence type="inferred from homology"/>
<evidence type="ECO:0000313" key="6">
    <source>
        <dbReference type="Proteomes" id="UP000195412"/>
    </source>
</evidence>
<accession>A0A1Y6JXD4</accession>
<feature type="region of interest" description="Disordered" evidence="2">
    <location>
        <begin position="388"/>
        <end position="444"/>
    </location>
</feature>
<dbReference type="Pfam" id="PF07261">
    <property type="entry name" value="DnaB_2"/>
    <property type="match status" value="1"/>
</dbReference>
<evidence type="ECO:0000259" key="4">
    <source>
        <dbReference type="Pfam" id="PF25888"/>
    </source>
</evidence>
<dbReference type="GO" id="GO:0004386">
    <property type="term" value="F:helicase activity"/>
    <property type="evidence" value="ECO:0007669"/>
    <property type="project" value="UniProtKB-KW"/>
</dbReference>
<reference evidence="6" key="1">
    <citation type="submission" date="2017-05" db="EMBL/GenBank/DDBJ databases">
        <authorList>
            <person name="Papadimitriou K."/>
        </authorList>
    </citation>
    <scope>NUCLEOTIDE SEQUENCE [LARGE SCALE GENOMIC DNA]</scope>
    <source>
        <strain evidence="6">ACA-DC 3411</strain>
    </source>
</reference>
<dbReference type="AlphaFoldDB" id="A0A1Y6JXD4"/>
<organism evidence="5 6">
    <name type="scientific">Levilactobacillus zymae</name>
    <dbReference type="NCBI Taxonomy" id="267363"/>
    <lineage>
        <taxon>Bacteria</taxon>
        <taxon>Bacillati</taxon>
        <taxon>Bacillota</taxon>
        <taxon>Bacilli</taxon>
        <taxon>Lactobacillales</taxon>
        <taxon>Lactobacillaceae</taxon>
        <taxon>Levilactobacillus</taxon>
    </lineage>
</organism>
<name>A0A1Y6JXD4_9LACO</name>
<gene>
    <name evidence="5" type="ORF">LZ3411_1475</name>
</gene>
<keyword evidence="5" id="KW-0067">ATP-binding</keyword>
<dbReference type="Proteomes" id="UP000195412">
    <property type="component" value="Chromosome I"/>
</dbReference>
<dbReference type="KEGG" id="lzy:LZ3411_1475"/>
<keyword evidence="5" id="KW-0378">Hydrolase</keyword>
<protein>
    <submittedName>
        <fullName evidence="5">Helicase loader DnaB</fullName>
    </submittedName>
</protein>
<keyword evidence="5" id="KW-0347">Helicase</keyword>
<dbReference type="RefSeq" id="WP_087742152.1">
    <property type="nucleotide sequence ID" value="NZ_LT854705.1"/>
</dbReference>
<evidence type="ECO:0000256" key="1">
    <source>
        <dbReference type="ARBA" id="ARBA00093462"/>
    </source>
</evidence>
<feature type="domain" description="Replicative helicase loading/DNA remodeling protein DnaB N-terminal winged helix" evidence="4">
    <location>
        <begin position="13"/>
        <end position="219"/>
    </location>
</feature>
<evidence type="ECO:0000313" key="5">
    <source>
        <dbReference type="EMBL" id="SMS14525.1"/>
    </source>
</evidence>
<dbReference type="InterPro" id="IPR006343">
    <property type="entry name" value="DnaB/C_C"/>
</dbReference>
<sequence>MEDSWHQLSPKTGFVVRLADRLTEQSWQTLSQLYQPVIGPLAAGAFSGLFWLPQRDHLHRHAVLLATLGVDLAHFYEARIRLEATGLLTTTVTQASDLTTFTYTLHAPLLPAAFFNDDLLSVQLLDAVGEDFYRELVAQNTPAPATDAGQDITKTFLDVFQVVGGELKQLPAAVTASRQHLPVSSTAPQLGTPATDFDWQLLGQILEHSYVDANALQAHRQLFLTEHATYGIDEPTMARFIGEATNLATNQFDAEQFKRLIAQQFGQQHRGQTVKTAAPASAAAPAAGTTNRAEQALIQVATATPPVNFLQAIKKQTGGFITDGEQRIVRDLVGRQLFPTSVLNLMIYHVLVDEDRPTLNKNLLDTIANDWSKAGIQTPAQAIAKIRDRQKAAQQPKTRRAGGRRNGGTPTVRETLPDWAKKPTTANPTPTGKPAQYTAQQKQELAERIARFKQRREGKEES</sequence>
<keyword evidence="5" id="KW-0547">Nucleotide-binding</keyword>